<organism evidence="2 3">
    <name type="scientific">Sphenodon punctatus</name>
    <name type="common">Tuatara</name>
    <name type="synonym">Hatteria punctata</name>
    <dbReference type="NCBI Taxonomy" id="8508"/>
    <lineage>
        <taxon>Eukaryota</taxon>
        <taxon>Metazoa</taxon>
        <taxon>Chordata</taxon>
        <taxon>Craniata</taxon>
        <taxon>Vertebrata</taxon>
        <taxon>Euteleostomi</taxon>
        <taxon>Lepidosauria</taxon>
        <taxon>Sphenodontia</taxon>
        <taxon>Sphenodontidae</taxon>
        <taxon>Sphenodon</taxon>
    </lineage>
</organism>
<evidence type="ECO:0000313" key="2">
    <source>
        <dbReference type="Ensembl" id="ENSSPUP00000015887.1"/>
    </source>
</evidence>
<evidence type="ECO:0000256" key="1">
    <source>
        <dbReference type="SAM" id="Phobius"/>
    </source>
</evidence>
<accession>A0A8D0H5D1</accession>
<protein>
    <submittedName>
        <fullName evidence="2">Transmembrane protein 268</fullName>
    </submittedName>
</protein>
<dbReference type="AlphaFoldDB" id="A0A8D0H5D1"/>
<keyword evidence="1" id="KW-0472">Membrane</keyword>
<keyword evidence="1" id="KW-1133">Transmembrane helix</keyword>
<dbReference type="Pfam" id="PF14800">
    <property type="entry name" value="DUF4481"/>
    <property type="match status" value="1"/>
</dbReference>
<sequence length="344" mass="38982">MACKNPAQAAEKEDLLSSSFSCSSCQEDEASVCWTEDLCNGQLFMVLKACNTCSSISFDMELFAEKLKTLGIEMTAAQWRSLIHNAILEPEVRRYLFYNSSAFRILVAVIFYMSLWANIYFTLELYSFGRYWEVSILVTLAAIALTVVIILIIDRCNRKINVNTDVRLAAANEAFMKHNLLVGVTDAMDRHHNILQLWFVHFNVERCFRSIVDVIMEMKGNQESALRHSLAQLCVVMETVVHPVQETGAEDLHEESPLLPDRRGSKKGTLTCSELLQLVPDGSAEEMAQQLLVIFSGYYIRLLVSGQLPKVTIGRHVETSEVPCLCQLIETRVLYGEHSWLKTR</sequence>
<keyword evidence="1" id="KW-0812">Transmembrane</keyword>
<dbReference type="PANTHER" id="PTHR31193">
    <property type="entry name" value="TRANSMEMBRANE PROTEIN C9ORF91"/>
    <property type="match status" value="1"/>
</dbReference>
<gene>
    <name evidence="2" type="primary">TMEM268</name>
</gene>
<name>A0A8D0H5D1_SPHPU</name>
<dbReference type="PANTHER" id="PTHR31193:SF1">
    <property type="entry name" value="TRANSMEMBRANE PROTEIN 268"/>
    <property type="match status" value="1"/>
</dbReference>
<dbReference type="Proteomes" id="UP000694392">
    <property type="component" value="Unplaced"/>
</dbReference>
<feature type="transmembrane region" description="Helical" evidence="1">
    <location>
        <begin position="102"/>
        <end position="122"/>
    </location>
</feature>
<dbReference type="GeneTree" id="ENSGT00390000011559"/>
<dbReference type="OMA" id="YVTLWIN"/>
<proteinExistence type="predicted"/>
<reference evidence="2" key="2">
    <citation type="submission" date="2025-09" db="UniProtKB">
        <authorList>
            <consortium name="Ensembl"/>
        </authorList>
    </citation>
    <scope>IDENTIFICATION</scope>
</reference>
<dbReference type="InterPro" id="IPR028054">
    <property type="entry name" value="DUF4481"/>
</dbReference>
<evidence type="ECO:0000313" key="3">
    <source>
        <dbReference type="Proteomes" id="UP000694392"/>
    </source>
</evidence>
<reference evidence="2" key="1">
    <citation type="submission" date="2025-08" db="UniProtKB">
        <authorList>
            <consortium name="Ensembl"/>
        </authorList>
    </citation>
    <scope>IDENTIFICATION</scope>
</reference>
<dbReference type="Ensembl" id="ENSSPUT00000016936.1">
    <property type="protein sequence ID" value="ENSSPUP00000015887.1"/>
    <property type="gene ID" value="ENSSPUG00000012274.1"/>
</dbReference>
<keyword evidence="3" id="KW-1185">Reference proteome</keyword>
<feature type="transmembrane region" description="Helical" evidence="1">
    <location>
        <begin position="134"/>
        <end position="153"/>
    </location>
</feature>